<dbReference type="HOGENOM" id="CLU_134396_0_0_9"/>
<dbReference type="AlphaFoldDB" id="A0A089LLR8"/>
<dbReference type="KEGG" id="pste:PSTEL_00505"/>
<dbReference type="OrthoDB" id="4205004at2"/>
<reference evidence="1 2" key="1">
    <citation type="submission" date="2014-08" db="EMBL/GenBank/DDBJ databases">
        <title>Comparative genomics of the Paenibacillus odorifer group.</title>
        <authorList>
            <person name="den Bakker H.C."/>
            <person name="Tsai Y.-C."/>
            <person name="Martin N."/>
            <person name="Korlach J."/>
            <person name="Wiedmann M."/>
        </authorList>
    </citation>
    <scope>NUCLEOTIDE SEQUENCE [LARGE SCALE GENOMIC DNA]</scope>
    <source>
        <strain evidence="1 2">DSM 14472</strain>
    </source>
</reference>
<gene>
    <name evidence="1" type="ORF">PSTEL_00505</name>
</gene>
<dbReference type="Proteomes" id="UP000029507">
    <property type="component" value="Chromosome"/>
</dbReference>
<organism evidence="1 2">
    <name type="scientific">Paenibacillus stellifer</name>
    <dbReference type="NCBI Taxonomy" id="169760"/>
    <lineage>
        <taxon>Bacteria</taxon>
        <taxon>Bacillati</taxon>
        <taxon>Bacillota</taxon>
        <taxon>Bacilli</taxon>
        <taxon>Bacillales</taxon>
        <taxon>Paenibacillaceae</taxon>
        <taxon>Paenibacillus</taxon>
    </lineage>
</organism>
<evidence type="ECO:0000313" key="1">
    <source>
        <dbReference type="EMBL" id="AIQ61837.1"/>
    </source>
</evidence>
<evidence type="ECO:0000313" key="2">
    <source>
        <dbReference type="Proteomes" id="UP000029507"/>
    </source>
</evidence>
<name>A0A089LLR8_9BACL</name>
<protein>
    <submittedName>
        <fullName evidence="1">Uncharacterized protein</fullName>
    </submittedName>
</protein>
<proteinExistence type="predicted"/>
<dbReference type="RefSeq" id="WP_038692888.1">
    <property type="nucleotide sequence ID" value="NZ_CP009286.1"/>
</dbReference>
<sequence length="169" mass="19353">MSEMEQTIEKLKGLARDSWSGEEGERRAERLEKYLRAKLIEYSEALNTPQEEILRAWEKKRDYSAINYYQECNQPSIQPGKVRVFESVGDMLQAIGEKKFRCPACGGISTDPYQCDSGKKVKKKTCDWKVYGFLGDLGKGIHVFCKDKMRGETIFMPVSWESSSVTVES</sequence>
<dbReference type="EMBL" id="CP009286">
    <property type="protein sequence ID" value="AIQ61837.1"/>
    <property type="molecule type" value="Genomic_DNA"/>
</dbReference>
<keyword evidence="2" id="KW-1185">Reference proteome</keyword>
<accession>A0A089LLR8</accession>